<dbReference type="Gene3D" id="3.30.70.270">
    <property type="match status" value="1"/>
</dbReference>
<dbReference type="InterPro" id="IPR000160">
    <property type="entry name" value="GGDEF_dom"/>
</dbReference>
<dbReference type="PANTHER" id="PTHR44757">
    <property type="entry name" value="DIGUANYLATE CYCLASE DGCP"/>
    <property type="match status" value="1"/>
</dbReference>
<dbReference type="Pfam" id="PF08448">
    <property type="entry name" value="PAS_4"/>
    <property type="match status" value="1"/>
</dbReference>
<dbReference type="InterPro" id="IPR013655">
    <property type="entry name" value="PAS_fold_3"/>
</dbReference>
<dbReference type="InterPro" id="IPR001633">
    <property type="entry name" value="EAL_dom"/>
</dbReference>
<proteinExistence type="predicted"/>
<dbReference type="SUPFAM" id="SSF55785">
    <property type="entry name" value="PYP-like sensor domain (PAS domain)"/>
    <property type="match status" value="2"/>
</dbReference>
<feature type="domain" description="GGDEF" evidence="2">
    <location>
        <begin position="282"/>
        <end position="415"/>
    </location>
</feature>
<dbReference type="OrthoDB" id="101222at2"/>
<dbReference type="PROSITE" id="PS50887">
    <property type="entry name" value="GGDEF"/>
    <property type="match status" value="1"/>
</dbReference>
<dbReference type="InterPro" id="IPR035965">
    <property type="entry name" value="PAS-like_dom_sf"/>
</dbReference>
<evidence type="ECO:0000259" key="1">
    <source>
        <dbReference type="PROSITE" id="PS50883"/>
    </source>
</evidence>
<dbReference type="Pfam" id="PF00563">
    <property type="entry name" value="EAL"/>
    <property type="match status" value="1"/>
</dbReference>
<dbReference type="Gene3D" id="3.30.450.20">
    <property type="entry name" value="PAS domain"/>
    <property type="match status" value="2"/>
</dbReference>
<dbReference type="InterPro" id="IPR035919">
    <property type="entry name" value="EAL_sf"/>
</dbReference>
<dbReference type="InterPro" id="IPR000014">
    <property type="entry name" value="PAS"/>
</dbReference>
<dbReference type="NCBIfam" id="TIGR00254">
    <property type="entry name" value="GGDEF"/>
    <property type="match status" value="1"/>
</dbReference>
<accession>A0A4Q1S8N9</accession>
<evidence type="ECO:0000259" key="2">
    <source>
        <dbReference type="PROSITE" id="PS50887"/>
    </source>
</evidence>
<dbReference type="CDD" id="cd01949">
    <property type="entry name" value="GGDEF"/>
    <property type="match status" value="1"/>
</dbReference>
<dbReference type="InterPro" id="IPR052155">
    <property type="entry name" value="Biofilm_reg_signaling"/>
</dbReference>
<dbReference type="InterPro" id="IPR029787">
    <property type="entry name" value="Nucleotide_cyclase"/>
</dbReference>
<dbReference type="Proteomes" id="UP000290253">
    <property type="component" value="Unassembled WGS sequence"/>
</dbReference>
<evidence type="ECO:0000313" key="3">
    <source>
        <dbReference type="EMBL" id="RXS93243.1"/>
    </source>
</evidence>
<evidence type="ECO:0000313" key="4">
    <source>
        <dbReference type="Proteomes" id="UP000290253"/>
    </source>
</evidence>
<dbReference type="CDD" id="cd00130">
    <property type="entry name" value="PAS"/>
    <property type="match status" value="1"/>
</dbReference>
<dbReference type="SMART" id="SM00052">
    <property type="entry name" value="EAL"/>
    <property type="match status" value="1"/>
</dbReference>
<feature type="domain" description="EAL" evidence="1">
    <location>
        <begin position="423"/>
        <end position="679"/>
    </location>
</feature>
<keyword evidence="4" id="KW-1185">Reference proteome</keyword>
<organism evidence="3 4">
    <name type="scientific">Silvibacterium dinghuense</name>
    <dbReference type="NCBI Taxonomy" id="1560006"/>
    <lineage>
        <taxon>Bacteria</taxon>
        <taxon>Pseudomonadati</taxon>
        <taxon>Acidobacteriota</taxon>
        <taxon>Terriglobia</taxon>
        <taxon>Terriglobales</taxon>
        <taxon>Acidobacteriaceae</taxon>
        <taxon>Silvibacterium</taxon>
    </lineage>
</organism>
<dbReference type="SMART" id="SM00267">
    <property type="entry name" value="GGDEF"/>
    <property type="match status" value="1"/>
</dbReference>
<dbReference type="InterPro" id="IPR043128">
    <property type="entry name" value="Rev_trsase/Diguanyl_cyclase"/>
</dbReference>
<dbReference type="EMBL" id="SDMK01000005">
    <property type="protein sequence ID" value="RXS93243.1"/>
    <property type="molecule type" value="Genomic_DNA"/>
</dbReference>
<dbReference type="AlphaFoldDB" id="A0A4Q1S8N9"/>
<dbReference type="PROSITE" id="PS50883">
    <property type="entry name" value="EAL"/>
    <property type="match status" value="1"/>
</dbReference>
<dbReference type="CDD" id="cd01948">
    <property type="entry name" value="EAL"/>
    <property type="match status" value="1"/>
</dbReference>
<dbReference type="SUPFAM" id="SSF55073">
    <property type="entry name" value="Nucleotide cyclase"/>
    <property type="match status" value="1"/>
</dbReference>
<dbReference type="SUPFAM" id="SSF141868">
    <property type="entry name" value="EAL domain-like"/>
    <property type="match status" value="1"/>
</dbReference>
<dbReference type="Pfam" id="PF00990">
    <property type="entry name" value="GGDEF"/>
    <property type="match status" value="1"/>
</dbReference>
<reference evidence="3 4" key="1">
    <citation type="journal article" date="2016" name="Int. J. Syst. Evol. Microbiol.">
        <title>Acidipila dinghuensis sp. nov., an acidobacterium isolated from forest soil.</title>
        <authorList>
            <person name="Jiang Y.W."/>
            <person name="Wang J."/>
            <person name="Chen M.H."/>
            <person name="Lv Y.Y."/>
            <person name="Qiu L.H."/>
        </authorList>
    </citation>
    <scope>NUCLEOTIDE SEQUENCE [LARGE SCALE GENOMIC DNA]</scope>
    <source>
        <strain evidence="3 4">DHOF10</strain>
    </source>
</reference>
<name>A0A4Q1S8N9_9BACT</name>
<comment type="caution">
    <text evidence="3">The sequence shown here is derived from an EMBL/GenBank/DDBJ whole genome shotgun (WGS) entry which is preliminary data.</text>
</comment>
<dbReference type="Pfam" id="PF08447">
    <property type="entry name" value="PAS_3"/>
    <property type="match status" value="1"/>
</dbReference>
<dbReference type="PANTHER" id="PTHR44757:SF2">
    <property type="entry name" value="BIOFILM ARCHITECTURE MAINTENANCE PROTEIN MBAA"/>
    <property type="match status" value="1"/>
</dbReference>
<dbReference type="InterPro" id="IPR013656">
    <property type="entry name" value="PAS_4"/>
</dbReference>
<protein>
    <submittedName>
        <fullName evidence="3">EAL domain-containing protein</fullName>
    </submittedName>
</protein>
<gene>
    <name evidence="3" type="ORF">ESZ00_17915</name>
</gene>
<sequence>MGETLCGNLDWLPQMMWLIRTGQEEVCFNRSWRMYTGSEATETGRAGWLAWVHAEDRARASQLWKQAQESGLTFDVECRLRSVSGEYRWFLFHIQPGDSEEGTVWCGSCVDIHEKRLRGEAQARQLEVQTEMLDASIDCIKIINRDGTLRHMNRSGCLALGVAEGESGFGMKWLELLPAEVRKRGSRALASARRGRSARFTGRSVISGEKPREWDNVLTPMRGEDNEITGILCVSREVTLEREAEKRLRMASEVDALTGLPNRRIFRARLNRMIDKSRQSGQVFGLMLFDLDYFKHVNDTMGHIAGDHLLRELSRRLASALTGGDIAVRLGGDEFAVVLGNVADAEAVQSKAEDLLSRMSRPVTYRGRPIHWGVSAGCAMFPADGGDAQLLMRCADMALNDLKTSRRGGVLMYSRSMQQAMEQAATERAVAREIVREDFVEPHYQPKVRLKDGVTVGFEALLRWRRGDESFQPASTVAEAFRDYQLATGIGQSMLGKVLRDIQEWKQQRLQVMPVSINVSPMEFLYDDFAESLLARLDEFQIEPSLIEIEITEQVLAERGSGYAVRALRMLKKAGVRIALDDFGTGYSSFKHLSEYPVDCLKIDRSFIARMAEEPGILKIVQAILQMGPHLSLEVQAEGIETGRQRAMLYRAGCSIGQGFLWGGVLTAEQVTAHLAWADEE</sequence>
<dbReference type="Gene3D" id="3.20.20.450">
    <property type="entry name" value="EAL domain"/>
    <property type="match status" value="1"/>
</dbReference>